<keyword evidence="3" id="KW-1185">Reference proteome</keyword>
<evidence type="ECO:0000313" key="3">
    <source>
        <dbReference type="Proteomes" id="UP001419268"/>
    </source>
</evidence>
<feature type="region of interest" description="Disordered" evidence="1">
    <location>
        <begin position="158"/>
        <end position="185"/>
    </location>
</feature>
<dbReference type="EMBL" id="JBBNAG010000003">
    <property type="protein sequence ID" value="KAK9148454.1"/>
    <property type="molecule type" value="Genomic_DNA"/>
</dbReference>
<sequence>MEQHVIKRAHNVMAEEVEEDNLGYVSTDITMKSRLPHSEIEILVIYGLVKAPRRSLDIQTLTKEIISTNNSEITAAKRLIASATRGTYNSLLHIIVLGFLRRTDVGPTRYENATWYICFIGNPTKFLNLQDKVWNEFGADLKPLCIWTALQGVMPEDWTAPEMNGRRNSDAPDTGRIVRTSSTSNGARRHLLSQLGGQIVKQTFLDLIADGELGNGENVGVLSQHDNYSKKRSMGKTESTWA</sequence>
<protein>
    <submittedName>
        <fullName evidence="2">Uncharacterized protein</fullName>
    </submittedName>
</protein>
<gene>
    <name evidence="2" type="ORF">Scep_007211</name>
</gene>
<dbReference type="AlphaFoldDB" id="A0AAP0KB42"/>
<reference evidence="2 3" key="1">
    <citation type="submission" date="2024-01" db="EMBL/GenBank/DDBJ databases">
        <title>Genome assemblies of Stephania.</title>
        <authorList>
            <person name="Yang L."/>
        </authorList>
    </citation>
    <scope>NUCLEOTIDE SEQUENCE [LARGE SCALE GENOMIC DNA]</scope>
    <source>
        <strain evidence="2">JXDWG</strain>
        <tissue evidence="2">Leaf</tissue>
    </source>
</reference>
<organism evidence="2 3">
    <name type="scientific">Stephania cephalantha</name>
    <dbReference type="NCBI Taxonomy" id="152367"/>
    <lineage>
        <taxon>Eukaryota</taxon>
        <taxon>Viridiplantae</taxon>
        <taxon>Streptophyta</taxon>
        <taxon>Embryophyta</taxon>
        <taxon>Tracheophyta</taxon>
        <taxon>Spermatophyta</taxon>
        <taxon>Magnoliopsida</taxon>
        <taxon>Ranunculales</taxon>
        <taxon>Menispermaceae</taxon>
        <taxon>Menispermoideae</taxon>
        <taxon>Cissampelideae</taxon>
        <taxon>Stephania</taxon>
    </lineage>
</organism>
<dbReference type="Proteomes" id="UP001419268">
    <property type="component" value="Unassembled WGS sequence"/>
</dbReference>
<comment type="caution">
    <text evidence="2">The sequence shown here is derived from an EMBL/GenBank/DDBJ whole genome shotgun (WGS) entry which is preliminary data.</text>
</comment>
<evidence type="ECO:0000313" key="2">
    <source>
        <dbReference type="EMBL" id="KAK9148454.1"/>
    </source>
</evidence>
<name>A0AAP0KB42_9MAGN</name>
<accession>A0AAP0KB42</accession>
<proteinExistence type="predicted"/>
<evidence type="ECO:0000256" key="1">
    <source>
        <dbReference type="SAM" id="MobiDB-lite"/>
    </source>
</evidence>